<feature type="compositionally biased region" description="Basic and acidic residues" evidence="1">
    <location>
        <begin position="176"/>
        <end position="185"/>
    </location>
</feature>
<dbReference type="Proteomes" id="UP001054889">
    <property type="component" value="Unassembled WGS sequence"/>
</dbReference>
<dbReference type="Pfam" id="PF07816">
    <property type="entry name" value="DUF1645"/>
    <property type="match status" value="1"/>
</dbReference>
<sequence length="214" mass="23093">MAGSACSTPFVSAPSTPARDPSFDALATAGFYSLPASPAALGAGDDEYGFEMGFQFEFSSQFPSPALEEMSSADELFHNGQIRPMRLVSSFLPRPPPLAGESPAAPHRPEPAAPDERGRSARRRRSRSHSPFRLPHCLSPASSSGDPSAASRSSSSSSTASSASSSSSSHHRRWRLLKDLLHRSSSDGNGNHHHHHHHTHLPIPLHWRPPRERG</sequence>
<reference evidence="2" key="2">
    <citation type="submission" date="2021-12" db="EMBL/GenBank/DDBJ databases">
        <title>Resequencing data analysis of finger millet.</title>
        <authorList>
            <person name="Hatakeyama M."/>
            <person name="Aluri S."/>
            <person name="Balachadran M.T."/>
            <person name="Sivarajan S.R."/>
            <person name="Poveda L."/>
            <person name="Shimizu-Inatsugi R."/>
            <person name="Schlapbach R."/>
            <person name="Sreeman S.M."/>
            <person name="Shimizu K.K."/>
        </authorList>
    </citation>
    <scope>NUCLEOTIDE SEQUENCE</scope>
</reference>
<dbReference type="EMBL" id="BQKI01000005">
    <property type="protein sequence ID" value="GJM95462.1"/>
    <property type="molecule type" value="Genomic_DNA"/>
</dbReference>
<feature type="compositionally biased region" description="Low complexity" evidence="1">
    <location>
        <begin position="131"/>
        <end position="168"/>
    </location>
</feature>
<dbReference type="InterPro" id="IPR012442">
    <property type="entry name" value="DUF1645_plant"/>
</dbReference>
<gene>
    <name evidence="2" type="primary">ga12200</name>
    <name evidence="2" type="ORF">PR202_ga12200</name>
</gene>
<organism evidence="2 3">
    <name type="scientific">Eleusine coracana subsp. coracana</name>
    <dbReference type="NCBI Taxonomy" id="191504"/>
    <lineage>
        <taxon>Eukaryota</taxon>
        <taxon>Viridiplantae</taxon>
        <taxon>Streptophyta</taxon>
        <taxon>Embryophyta</taxon>
        <taxon>Tracheophyta</taxon>
        <taxon>Spermatophyta</taxon>
        <taxon>Magnoliopsida</taxon>
        <taxon>Liliopsida</taxon>
        <taxon>Poales</taxon>
        <taxon>Poaceae</taxon>
        <taxon>PACMAD clade</taxon>
        <taxon>Chloridoideae</taxon>
        <taxon>Cynodonteae</taxon>
        <taxon>Eleusininae</taxon>
        <taxon>Eleusine</taxon>
    </lineage>
</organism>
<dbReference type="PANTHER" id="PTHR33095:SF119">
    <property type="entry name" value="OS12G0556900 PROTEIN"/>
    <property type="match status" value="1"/>
</dbReference>
<dbReference type="PANTHER" id="PTHR33095">
    <property type="entry name" value="OS07G0619500 PROTEIN"/>
    <property type="match status" value="1"/>
</dbReference>
<feature type="compositionally biased region" description="Basic residues" evidence="1">
    <location>
        <begin position="120"/>
        <end position="130"/>
    </location>
</feature>
<accession>A0AAV5CBN3</accession>
<feature type="region of interest" description="Disordered" evidence="1">
    <location>
        <begin position="89"/>
        <end position="214"/>
    </location>
</feature>
<keyword evidence="3" id="KW-1185">Reference proteome</keyword>
<feature type="compositionally biased region" description="Basic and acidic residues" evidence="1">
    <location>
        <begin position="107"/>
        <end position="119"/>
    </location>
</feature>
<comment type="caution">
    <text evidence="2">The sequence shown here is derived from an EMBL/GenBank/DDBJ whole genome shotgun (WGS) entry which is preliminary data.</text>
</comment>
<proteinExistence type="predicted"/>
<dbReference type="AlphaFoldDB" id="A0AAV5CBN3"/>
<evidence type="ECO:0000256" key="1">
    <source>
        <dbReference type="SAM" id="MobiDB-lite"/>
    </source>
</evidence>
<name>A0AAV5CBN3_ELECO</name>
<protein>
    <submittedName>
        <fullName evidence="2">Uncharacterized protein</fullName>
    </submittedName>
</protein>
<feature type="compositionally biased region" description="Basic residues" evidence="1">
    <location>
        <begin position="191"/>
        <end position="200"/>
    </location>
</feature>
<evidence type="ECO:0000313" key="2">
    <source>
        <dbReference type="EMBL" id="GJM95462.1"/>
    </source>
</evidence>
<evidence type="ECO:0000313" key="3">
    <source>
        <dbReference type="Proteomes" id="UP001054889"/>
    </source>
</evidence>
<reference evidence="2" key="1">
    <citation type="journal article" date="2018" name="DNA Res.">
        <title>Multiple hybrid de novo genome assembly of finger millet, an orphan allotetraploid crop.</title>
        <authorList>
            <person name="Hatakeyama M."/>
            <person name="Aluri S."/>
            <person name="Balachadran M.T."/>
            <person name="Sivarajan S.R."/>
            <person name="Patrignani A."/>
            <person name="Gruter S."/>
            <person name="Poveda L."/>
            <person name="Shimizu-Inatsugi R."/>
            <person name="Baeten J."/>
            <person name="Francoijs K.J."/>
            <person name="Nataraja K.N."/>
            <person name="Reddy Y.A.N."/>
            <person name="Phadnis S."/>
            <person name="Ravikumar R.L."/>
            <person name="Schlapbach R."/>
            <person name="Sreeman S.M."/>
            <person name="Shimizu K.K."/>
        </authorList>
    </citation>
    <scope>NUCLEOTIDE SEQUENCE</scope>
</reference>